<sequence>MEPGVVEGKLRAAGLRPTRQRTALAELLFAKGDRHLTAEELHAEAHAADVPVSLATVYNALHQFTRARLLRVLSVDSSKTYFDTNVSDHHHFLIEGSDEIADIPDADLRVDGLPEVPEGMEIAHVDVVIRLRAKRRT</sequence>
<evidence type="ECO:0000256" key="11">
    <source>
        <dbReference type="RuleBase" id="RU364037"/>
    </source>
</evidence>
<evidence type="ECO:0000256" key="7">
    <source>
        <dbReference type="ARBA" id="ARBA00022833"/>
    </source>
</evidence>
<comment type="similarity">
    <text evidence="2 11">Belongs to the Fur family.</text>
</comment>
<evidence type="ECO:0000256" key="2">
    <source>
        <dbReference type="ARBA" id="ARBA00007957"/>
    </source>
</evidence>
<dbReference type="CDD" id="cd07153">
    <property type="entry name" value="Fur_like"/>
    <property type="match status" value="1"/>
</dbReference>
<evidence type="ECO:0000256" key="9">
    <source>
        <dbReference type="ARBA" id="ARBA00023125"/>
    </source>
</evidence>
<dbReference type="NCBIfam" id="NF045677">
    <property type="entry name" value="FeRespRegIrr"/>
    <property type="match status" value="1"/>
</dbReference>
<evidence type="ECO:0000256" key="5">
    <source>
        <dbReference type="ARBA" id="ARBA00022491"/>
    </source>
</evidence>
<accession>A0A506U2M3</accession>
<keyword evidence="5 11" id="KW-0678">Repressor</keyword>
<evidence type="ECO:0000256" key="10">
    <source>
        <dbReference type="ARBA" id="ARBA00023163"/>
    </source>
</evidence>
<dbReference type="Pfam" id="PF01475">
    <property type="entry name" value="FUR"/>
    <property type="match status" value="1"/>
</dbReference>
<dbReference type="SUPFAM" id="SSF46785">
    <property type="entry name" value="Winged helix' DNA-binding domain"/>
    <property type="match status" value="1"/>
</dbReference>
<evidence type="ECO:0000256" key="6">
    <source>
        <dbReference type="ARBA" id="ARBA00022723"/>
    </source>
</evidence>
<dbReference type="Proteomes" id="UP000320314">
    <property type="component" value="Unassembled WGS sequence"/>
</dbReference>
<dbReference type="GO" id="GO:0005737">
    <property type="term" value="C:cytoplasm"/>
    <property type="evidence" value="ECO:0007669"/>
    <property type="project" value="UniProtKB-SubCell"/>
</dbReference>
<keyword evidence="13" id="KW-1185">Reference proteome</keyword>
<dbReference type="GO" id="GO:0008270">
    <property type="term" value="F:zinc ion binding"/>
    <property type="evidence" value="ECO:0007669"/>
    <property type="project" value="TreeGrafter"/>
</dbReference>
<dbReference type="FunFam" id="1.10.10.10:FF:000007">
    <property type="entry name" value="Ferric uptake regulation protein"/>
    <property type="match status" value="1"/>
</dbReference>
<dbReference type="GO" id="GO:0000976">
    <property type="term" value="F:transcription cis-regulatory region binding"/>
    <property type="evidence" value="ECO:0007669"/>
    <property type="project" value="TreeGrafter"/>
</dbReference>
<dbReference type="GO" id="GO:0045892">
    <property type="term" value="P:negative regulation of DNA-templated transcription"/>
    <property type="evidence" value="ECO:0007669"/>
    <property type="project" value="TreeGrafter"/>
</dbReference>
<keyword evidence="7 11" id="KW-0862">Zinc</keyword>
<evidence type="ECO:0000256" key="1">
    <source>
        <dbReference type="ARBA" id="ARBA00004496"/>
    </source>
</evidence>
<dbReference type="PANTHER" id="PTHR33202:SF7">
    <property type="entry name" value="FERRIC UPTAKE REGULATION PROTEIN"/>
    <property type="match status" value="1"/>
</dbReference>
<dbReference type="EMBL" id="VHLH01000037">
    <property type="protein sequence ID" value="TPW26117.1"/>
    <property type="molecule type" value="Genomic_DNA"/>
</dbReference>
<protein>
    <recommendedName>
        <fullName evidence="3 11">Ferric uptake regulation protein</fullName>
    </recommendedName>
</protein>
<keyword evidence="6 11" id="KW-0479">Metal-binding</keyword>
<dbReference type="InterPro" id="IPR036388">
    <property type="entry name" value="WH-like_DNA-bd_sf"/>
</dbReference>
<evidence type="ECO:0000256" key="3">
    <source>
        <dbReference type="ARBA" id="ARBA00020910"/>
    </source>
</evidence>
<keyword evidence="4 11" id="KW-0963">Cytoplasm</keyword>
<evidence type="ECO:0000313" key="12">
    <source>
        <dbReference type="EMBL" id="TPW26117.1"/>
    </source>
</evidence>
<comment type="caution">
    <text evidence="12">The sequence shown here is derived from an EMBL/GenBank/DDBJ whole genome shotgun (WGS) entry which is preliminary data.</text>
</comment>
<dbReference type="PANTHER" id="PTHR33202">
    <property type="entry name" value="ZINC UPTAKE REGULATION PROTEIN"/>
    <property type="match status" value="1"/>
</dbReference>
<evidence type="ECO:0000256" key="8">
    <source>
        <dbReference type="ARBA" id="ARBA00023015"/>
    </source>
</evidence>
<evidence type="ECO:0000256" key="4">
    <source>
        <dbReference type="ARBA" id="ARBA00022490"/>
    </source>
</evidence>
<proteinExistence type="inferred from homology"/>
<dbReference type="AlphaFoldDB" id="A0A506U2M3"/>
<comment type="subcellular location">
    <subcellularLocation>
        <location evidence="1 11">Cytoplasm</location>
    </subcellularLocation>
</comment>
<dbReference type="InterPro" id="IPR036390">
    <property type="entry name" value="WH_DNA-bd_sf"/>
</dbReference>
<keyword evidence="9 11" id="KW-0238">DNA-binding</keyword>
<organism evidence="12 13">
    <name type="scientific">Pararhizobium mangrovi</name>
    <dbReference type="NCBI Taxonomy" id="2590452"/>
    <lineage>
        <taxon>Bacteria</taxon>
        <taxon>Pseudomonadati</taxon>
        <taxon>Pseudomonadota</taxon>
        <taxon>Alphaproteobacteria</taxon>
        <taxon>Hyphomicrobiales</taxon>
        <taxon>Rhizobiaceae</taxon>
        <taxon>Rhizobium/Agrobacterium group</taxon>
        <taxon>Pararhizobium</taxon>
    </lineage>
</organism>
<dbReference type="Gene3D" id="1.10.10.10">
    <property type="entry name" value="Winged helix-like DNA-binding domain superfamily/Winged helix DNA-binding domain"/>
    <property type="match status" value="1"/>
</dbReference>
<name>A0A506U2M3_9HYPH</name>
<dbReference type="GO" id="GO:0003700">
    <property type="term" value="F:DNA-binding transcription factor activity"/>
    <property type="evidence" value="ECO:0007669"/>
    <property type="project" value="UniProtKB-UniRule"/>
</dbReference>
<gene>
    <name evidence="11" type="primary">fur</name>
    <name evidence="12" type="ORF">FJU11_16210</name>
</gene>
<keyword evidence="11" id="KW-0408">Iron</keyword>
<comment type="subunit">
    <text evidence="11">Homodimer.</text>
</comment>
<dbReference type="InterPro" id="IPR002481">
    <property type="entry name" value="FUR"/>
</dbReference>
<evidence type="ECO:0000313" key="13">
    <source>
        <dbReference type="Proteomes" id="UP000320314"/>
    </source>
</evidence>
<keyword evidence="8 11" id="KW-0805">Transcription regulation</keyword>
<dbReference type="GO" id="GO:1900376">
    <property type="term" value="P:regulation of secondary metabolite biosynthetic process"/>
    <property type="evidence" value="ECO:0007669"/>
    <property type="project" value="TreeGrafter"/>
</dbReference>
<reference evidence="12 13" key="1">
    <citation type="submission" date="2019-06" db="EMBL/GenBank/DDBJ databases">
        <authorList>
            <person name="Li M."/>
        </authorList>
    </citation>
    <scope>NUCLEOTIDE SEQUENCE [LARGE SCALE GENOMIC DNA]</scope>
    <source>
        <strain evidence="12 13">BGMRC6574</strain>
    </source>
</reference>
<dbReference type="OrthoDB" id="9800477at2"/>
<dbReference type="NCBIfam" id="NF045678">
    <property type="entry name" value="TransRegIrrA"/>
    <property type="match status" value="1"/>
</dbReference>
<keyword evidence="10 11" id="KW-0804">Transcription</keyword>